<dbReference type="Proteomes" id="UP000719766">
    <property type="component" value="Unassembled WGS sequence"/>
</dbReference>
<dbReference type="OrthoDB" id="9997739at2759"/>
<dbReference type="RefSeq" id="XP_041160822.1">
    <property type="nucleotide sequence ID" value="XM_041310508.1"/>
</dbReference>
<gene>
    <name evidence="3" type="ORF">HD556DRAFT_402279</name>
</gene>
<feature type="compositionally biased region" description="Polar residues" evidence="1">
    <location>
        <begin position="216"/>
        <end position="226"/>
    </location>
</feature>
<proteinExistence type="predicted"/>
<protein>
    <recommendedName>
        <fullName evidence="2">BTB domain-containing protein</fullName>
    </recommendedName>
</protein>
<reference evidence="3" key="1">
    <citation type="journal article" date="2020" name="New Phytol.">
        <title>Comparative genomics reveals dynamic genome evolution in host specialist ectomycorrhizal fungi.</title>
        <authorList>
            <person name="Lofgren L.A."/>
            <person name="Nguyen N.H."/>
            <person name="Vilgalys R."/>
            <person name="Ruytinx J."/>
            <person name="Liao H.L."/>
            <person name="Branco S."/>
            <person name="Kuo A."/>
            <person name="LaButti K."/>
            <person name="Lipzen A."/>
            <person name="Andreopoulos W."/>
            <person name="Pangilinan J."/>
            <person name="Riley R."/>
            <person name="Hundley H."/>
            <person name="Na H."/>
            <person name="Barry K."/>
            <person name="Grigoriev I.V."/>
            <person name="Stajich J.E."/>
            <person name="Kennedy P.G."/>
        </authorList>
    </citation>
    <scope>NUCLEOTIDE SEQUENCE</scope>
    <source>
        <strain evidence="3">S12</strain>
    </source>
</reference>
<dbReference type="SUPFAM" id="SSF54695">
    <property type="entry name" value="POZ domain"/>
    <property type="match status" value="1"/>
</dbReference>
<keyword evidence="4" id="KW-1185">Reference proteome</keyword>
<organism evidence="3 4">
    <name type="scientific">Suillus plorans</name>
    <dbReference type="NCBI Taxonomy" id="116603"/>
    <lineage>
        <taxon>Eukaryota</taxon>
        <taxon>Fungi</taxon>
        <taxon>Dikarya</taxon>
        <taxon>Basidiomycota</taxon>
        <taxon>Agaricomycotina</taxon>
        <taxon>Agaricomycetes</taxon>
        <taxon>Agaricomycetidae</taxon>
        <taxon>Boletales</taxon>
        <taxon>Suillineae</taxon>
        <taxon>Suillaceae</taxon>
        <taxon>Suillus</taxon>
    </lineage>
</organism>
<dbReference type="GeneID" id="64604272"/>
<dbReference type="AlphaFoldDB" id="A0A9P7DHM5"/>
<dbReference type="CDD" id="cd18186">
    <property type="entry name" value="BTB_POZ_ZBTB_KLHL-like"/>
    <property type="match status" value="1"/>
</dbReference>
<dbReference type="InterPro" id="IPR011333">
    <property type="entry name" value="SKP1/BTB/POZ_sf"/>
</dbReference>
<accession>A0A9P7DHM5</accession>
<comment type="caution">
    <text evidence="3">The sequence shown here is derived from an EMBL/GenBank/DDBJ whole genome shotgun (WGS) entry which is preliminary data.</text>
</comment>
<feature type="compositionally biased region" description="Low complexity" evidence="1">
    <location>
        <begin position="234"/>
        <end position="245"/>
    </location>
</feature>
<evidence type="ECO:0000313" key="4">
    <source>
        <dbReference type="Proteomes" id="UP000719766"/>
    </source>
</evidence>
<sequence length="278" mass="31664">MAHGSQNGVSRMNCHPEYYLKDGNITFHVEGTLFRVHRHFFERESQFFIQEFAKTPQGGTSDTSAFRLDEVTAADFTKFLWVWYSPLYRRGSLTEPKEHWLTILELSTKWQFLDMQKLAIDELEKLNIEPIEKITTYDKHKIDKLLLLPAYKLLCKRTTRITDEEGEKLKVPTLLRIFEARDRARSAAEGRHLSSADADKELERILIEVFALNSHATNQQGAQSQTKSDPDPNSKPNPNGNGAANGHKPSGSGSSTQNDKQQQKDADKTKGTVCYSVY</sequence>
<evidence type="ECO:0000259" key="2">
    <source>
        <dbReference type="PROSITE" id="PS50097"/>
    </source>
</evidence>
<dbReference type="EMBL" id="JABBWE010000024">
    <property type="protein sequence ID" value="KAG1794783.1"/>
    <property type="molecule type" value="Genomic_DNA"/>
</dbReference>
<dbReference type="PROSITE" id="PS50097">
    <property type="entry name" value="BTB"/>
    <property type="match status" value="1"/>
</dbReference>
<dbReference type="Gene3D" id="3.30.710.10">
    <property type="entry name" value="Potassium Channel Kv1.1, Chain A"/>
    <property type="match status" value="1"/>
</dbReference>
<dbReference type="InterPro" id="IPR000210">
    <property type="entry name" value="BTB/POZ_dom"/>
</dbReference>
<feature type="domain" description="BTB" evidence="2">
    <location>
        <begin position="23"/>
        <end position="85"/>
    </location>
</feature>
<evidence type="ECO:0000313" key="3">
    <source>
        <dbReference type="EMBL" id="KAG1794783.1"/>
    </source>
</evidence>
<name>A0A9P7DHM5_9AGAM</name>
<dbReference type="Pfam" id="PF00651">
    <property type="entry name" value="BTB"/>
    <property type="match status" value="1"/>
</dbReference>
<feature type="compositionally biased region" description="Basic and acidic residues" evidence="1">
    <location>
        <begin position="261"/>
        <end position="270"/>
    </location>
</feature>
<evidence type="ECO:0000256" key="1">
    <source>
        <dbReference type="SAM" id="MobiDB-lite"/>
    </source>
</evidence>
<feature type="region of interest" description="Disordered" evidence="1">
    <location>
        <begin position="216"/>
        <end position="278"/>
    </location>
</feature>